<dbReference type="EMBL" id="JAYKXN010000004">
    <property type="protein sequence ID" value="KAK7292541.1"/>
    <property type="molecule type" value="Genomic_DNA"/>
</dbReference>
<comment type="subcellular location">
    <subcellularLocation>
        <location evidence="3">Cytoplasm</location>
    </subcellularLocation>
</comment>
<dbReference type="PANTHER" id="PTHR12271:SF40">
    <property type="entry name" value="POLY(A) RNA POLYMERASE GLD2"/>
    <property type="match status" value="1"/>
</dbReference>
<feature type="region of interest" description="Disordered" evidence="11">
    <location>
        <begin position="55"/>
        <end position="76"/>
    </location>
</feature>
<evidence type="ECO:0000259" key="12">
    <source>
        <dbReference type="Pfam" id="PF03828"/>
    </source>
</evidence>
<accession>A0AAN9J6H7</accession>
<dbReference type="CDD" id="cd05402">
    <property type="entry name" value="NT_PAP_TUTase"/>
    <property type="match status" value="1"/>
</dbReference>
<proteinExistence type="inferred from homology"/>
<name>A0AAN9J6H7_CLITE</name>
<dbReference type="InterPro" id="IPR002058">
    <property type="entry name" value="PAP_assoc"/>
</dbReference>
<dbReference type="PANTHER" id="PTHR12271">
    <property type="entry name" value="POLY A POLYMERASE CID PAP -RELATED"/>
    <property type="match status" value="1"/>
</dbReference>
<evidence type="ECO:0000256" key="10">
    <source>
        <dbReference type="ARBA" id="ARBA00049105"/>
    </source>
</evidence>
<sequence length="811" mass="90713">MVFHEMLTASLLHSAAKAFTSKSPTFPNFSSKFLLSFSSHSSKFLSSLKLPPQNCHSNFSPPPPSPMNGGGGDFPPLANSGEFLLSLIQRPPNNLPPPQQQPQSPAIDPAVAVVGPTIPATLPPWPINGVDPHHHQHHQHHQHHVPPWSNTLSSSPFPPNFFGLPHNPFPPPRAHYPSTSISVTNAVNLTHDLRRLGFPIEDNNFIGNTNNNNVNSVDAFVQQQKQQELKLKFGSLPTVAYAAPQLSNNGDPLKFNVAYNGFDRNLHVDPNSSSIGNLVLQGNHDVVDKERRDFGGFRVVGSSSTEASRVPPGFGNVSRGKGHWGRKGSEGSEDRVVGEMGYRNENLYAKREVVRMVHGERSNNVRGNAARELGLPDQLDFPGPPAGSNLHSGNERGVVDNGGRDSKRIGGGRLKEGIHDSGDVDAIGEQLADCLMLEDESEDKNNSRQRRGPREKDARLSDSRGQHLLNQRQRIYKRQMMCRRDIDILNVPFLAIYESLIPPEEEKLRQKQLVALLEKLVSKEWPTAKLYLYGSCANSFGVSKSDIDVCLAIEEADMDKSKIIMKLADILQSDNLQNVQALTRARVPIVKLMDPVTGISCDICINNLLAVVNTKLLRDYAHVDVRLRQLAFIIKHWAKSRGVNETYHGTLSSYAYVLMCIHYLQQRRPAILPCLQEMEATYSVTVDDIGCAYFDQVEKLSDFGRHNKEAIAQLVWGFFYYWAYCHDYANAVISVRTGSIISKREKDWTRRIGNDRHLICIEDPFETSHDLGRVVDKHSIKVLREEFERAADIMQYDPNPCIKLFEPYVPI</sequence>
<evidence type="ECO:0000256" key="2">
    <source>
        <dbReference type="ARBA" id="ARBA00001946"/>
    </source>
</evidence>
<feature type="compositionally biased region" description="Basic and acidic residues" evidence="11">
    <location>
        <begin position="393"/>
        <end position="417"/>
    </location>
</feature>
<dbReference type="FunFam" id="3.30.460.10:FF:000067">
    <property type="entry name" value="Terminal uridylyltransferase cid1"/>
    <property type="match status" value="1"/>
</dbReference>
<dbReference type="Pfam" id="PF22600">
    <property type="entry name" value="MTPAP-like_central"/>
    <property type="match status" value="1"/>
</dbReference>
<dbReference type="FunFam" id="1.10.1410.10:FF:000018">
    <property type="entry name" value="Terminal uridylyltransferase cid1"/>
    <property type="match status" value="1"/>
</dbReference>
<dbReference type="GO" id="GO:0010628">
    <property type="term" value="P:positive regulation of gene expression"/>
    <property type="evidence" value="ECO:0007669"/>
    <property type="project" value="UniProtKB-ARBA"/>
</dbReference>
<keyword evidence="7" id="KW-0808">Transferase</keyword>
<evidence type="ECO:0000256" key="9">
    <source>
        <dbReference type="ARBA" id="ARBA00022842"/>
    </source>
</evidence>
<feature type="region of interest" description="Disordered" evidence="11">
    <location>
        <begin position="132"/>
        <end position="152"/>
    </location>
</feature>
<evidence type="ECO:0000256" key="8">
    <source>
        <dbReference type="ARBA" id="ARBA00022723"/>
    </source>
</evidence>
<gene>
    <name evidence="14" type="ORF">RJT34_15392</name>
</gene>
<reference evidence="14 15" key="1">
    <citation type="submission" date="2024-01" db="EMBL/GenBank/DDBJ databases">
        <title>The genomes of 5 underutilized Papilionoideae crops provide insights into root nodulation and disease resistance.</title>
        <authorList>
            <person name="Yuan L."/>
        </authorList>
    </citation>
    <scope>NUCLEOTIDE SEQUENCE [LARGE SCALE GENOMIC DNA]</scope>
    <source>
        <strain evidence="14">LY-2023</strain>
        <tissue evidence="14">Leaf</tissue>
    </source>
</reference>
<evidence type="ECO:0000256" key="11">
    <source>
        <dbReference type="SAM" id="MobiDB-lite"/>
    </source>
</evidence>
<evidence type="ECO:0000256" key="7">
    <source>
        <dbReference type="ARBA" id="ARBA00022679"/>
    </source>
</evidence>
<evidence type="ECO:0000313" key="15">
    <source>
        <dbReference type="Proteomes" id="UP001359559"/>
    </source>
</evidence>
<evidence type="ECO:0000313" key="14">
    <source>
        <dbReference type="EMBL" id="KAK7292541.1"/>
    </source>
</evidence>
<feature type="compositionally biased region" description="Basic and acidic residues" evidence="11">
    <location>
        <begin position="452"/>
        <end position="464"/>
    </location>
</feature>
<comment type="cofactor">
    <cofactor evidence="2">
        <name>Mg(2+)</name>
        <dbReference type="ChEBI" id="CHEBI:18420"/>
    </cofactor>
</comment>
<dbReference type="GO" id="GO:0031123">
    <property type="term" value="P:RNA 3'-end processing"/>
    <property type="evidence" value="ECO:0007669"/>
    <property type="project" value="TreeGrafter"/>
</dbReference>
<evidence type="ECO:0000259" key="13">
    <source>
        <dbReference type="Pfam" id="PF22600"/>
    </source>
</evidence>
<evidence type="ECO:0000256" key="4">
    <source>
        <dbReference type="ARBA" id="ARBA00008593"/>
    </source>
</evidence>
<dbReference type="GO" id="GO:0046872">
    <property type="term" value="F:metal ion binding"/>
    <property type="evidence" value="ECO:0007669"/>
    <property type="project" value="UniProtKB-KW"/>
</dbReference>
<keyword evidence="15" id="KW-1185">Reference proteome</keyword>
<evidence type="ECO:0000256" key="6">
    <source>
        <dbReference type="ARBA" id="ARBA00022490"/>
    </source>
</evidence>
<feature type="region of interest" description="Disordered" evidence="11">
    <location>
        <begin position="382"/>
        <end position="417"/>
    </location>
</feature>
<evidence type="ECO:0000256" key="3">
    <source>
        <dbReference type="ARBA" id="ARBA00004496"/>
    </source>
</evidence>
<dbReference type="InterPro" id="IPR054708">
    <property type="entry name" value="MTPAP-like_central"/>
</dbReference>
<feature type="compositionally biased region" description="Basic residues" evidence="11">
    <location>
        <begin position="134"/>
        <end position="144"/>
    </location>
</feature>
<dbReference type="InterPro" id="IPR043519">
    <property type="entry name" value="NT_sf"/>
</dbReference>
<evidence type="ECO:0000256" key="5">
    <source>
        <dbReference type="ARBA" id="ARBA00012472"/>
    </source>
</evidence>
<feature type="domain" description="Poly(A) RNA polymerase mitochondrial-like central palm" evidence="13">
    <location>
        <begin position="494"/>
        <end position="621"/>
    </location>
</feature>
<keyword evidence="8" id="KW-0479">Metal-binding</keyword>
<dbReference type="GO" id="GO:0050265">
    <property type="term" value="F:RNA uridylyltransferase activity"/>
    <property type="evidence" value="ECO:0007669"/>
    <property type="project" value="UniProtKB-EC"/>
</dbReference>
<evidence type="ECO:0000256" key="1">
    <source>
        <dbReference type="ARBA" id="ARBA00001936"/>
    </source>
</evidence>
<dbReference type="GO" id="GO:0000956">
    <property type="term" value="P:nuclear-transcribed mRNA catabolic process"/>
    <property type="evidence" value="ECO:0007669"/>
    <property type="project" value="UniProtKB-ARBA"/>
</dbReference>
<dbReference type="EC" id="2.7.7.52" evidence="5"/>
<feature type="region of interest" description="Disordered" evidence="11">
    <location>
        <begin position="438"/>
        <end position="464"/>
    </location>
</feature>
<comment type="cofactor">
    <cofactor evidence="1">
        <name>Mn(2+)</name>
        <dbReference type="ChEBI" id="CHEBI:29035"/>
    </cofactor>
</comment>
<comment type="similarity">
    <text evidence="4">Belongs to the DNA polymerase type-B-like family.</text>
</comment>
<dbReference type="Gene3D" id="1.10.1410.10">
    <property type="match status" value="1"/>
</dbReference>
<dbReference type="Proteomes" id="UP001359559">
    <property type="component" value="Unassembled WGS sequence"/>
</dbReference>
<feature type="domain" description="PAP-associated" evidence="12">
    <location>
        <begin position="711"/>
        <end position="769"/>
    </location>
</feature>
<feature type="region of interest" description="Disordered" evidence="11">
    <location>
        <begin position="305"/>
        <end position="333"/>
    </location>
</feature>
<comment type="caution">
    <text evidence="14">The sequence shown here is derived from an EMBL/GenBank/DDBJ whole genome shotgun (WGS) entry which is preliminary data.</text>
</comment>
<protein>
    <recommendedName>
        <fullName evidence="5">RNA uridylyltransferase</fullName>
        <ecNumber evidence="5">2.7.7.52</ecNumber>
    </recommendedName>
</protein>
<dbReference type="GO" id="GO:0005737">
    <property type="term" value="C:cytoplasm"/>
    <property type="evidence" value="ECO:0007669"/>
    <property type="project" value="UniProtKB-SubCell"/>
</dbReference>
<dbReference type="GO" id="GO:0061157">
    <property type="term" value="P:mRNA destabilization"/>
    <property type="evidence" value="ECO:0007669"/>
    <property type="project" value="UniProtKB-ARBA"/>
</dbReference>
<dbReference type="AlphaFoldDB" id="A0AAN9J6H7"/>
<dbReference type="Gene3D" id="3.30.460.10">
    <property type="entry name" value="Beta Polymerase, domain 2"/>
    <property type="match status" value="1"/>
</dbReference>
<organism evidence="14 15">
    <name type="scientific">Clitoria ternatea</name>
    <name type="common">Butterfly pea</name>
    <dbReference type="NCBI Taxonomy" id="43366"/>
    <lineage>
        <taxon>Eukaryota</taxon>
        <taxon>Viridiplantae</taxon>
        <taxon>Streptophyta</taxon>
        <taxon>Embryophyta</taxon>
        <taxon>Tracheophyta</taxon>
        <taxon>Spermatophyta</taxon>
        <taxon>Magnoliopsida</taxon>
        <taxon>eudicotyledons</taxon>
        <taxon>Gunneridae</taxon>
        <taxon>Pentapetalae</taxon>
        <taxon>rosids</taxon>
        <taxon>fabids</taxon>
        <taxon>Fabales</taxon>
        <taxon>Fabaceae</taxon>
        <taxon>Papilionoideae</taxon>
        <taxon>50 kb inversion clade</taxon>
        <taxon>NPAAA clade</taxon>
        <taxon>indigoferoid/millettioid clade</taxon>
        <taxon>Phaseoleae</taxon>
        <taxon>Clitoria</taxon>
    </lineage>
</organism>
<keyword evidence="9" id="KW-0460">Magnesium</keyword>
<dbReference type="SUPFAM" id="SSF81301">
    <property type="entry name" value="Nucleotidyltransferase"/>
    <property type="match status" value="1"/>
</dbReference>
<dbReference type="Pfam" id="PF03828">
    <property type="entry name" value="PAP_assoc"/>
    <property type="match status" value="1"/>
</dbReference>
<dbReference type="SUPFAM" id="SSF81631">
    <property type="entry name" value="PAP/OAS1 substrate-binding domain"/>
    <property type="match status" value="1"/>
</dbReference>
<comment type="catalytic activity">
    <reaction evidence="10">
        <text>RNA(n) + UTP = RNA(n)-3'-uridine ribonucleotide + diphosphate</text>
        <dbReference type="Rhea" id="RHEA:14785"/>
        <dbReference type="Rhea" id="RHEA-COMP:14527"/>
        <dbReference type="Rhea" id="RHEA-COMP:17348"/>
        <dbReference type="ChEBI" id="CHEBI:33019"/>
        <dbReference type="ChEBI" id="CHEBI:46398"/>
        <dbReference type="ChEBI" id="CHEBI:140395"/>
        <dbReference type="ChEBI" id="CHEBI:173116"/>
        <dbReference type="EC" id="2.7.7.52"/>
    </reaction>
</comment>
<keyword evidence="6" id="KW-0963">Cytoplasm</keyword>